<evidence type="ECO:0000313" key="2">
    <source>
        <dbReference type="Proteomes" id="UP000564425"/>
    </source>
</evidence>
<dbReference type="EMBL" id="JACDUH010000003">
    <property type="protein sequence ID" value="MBA2851717.1"/>
    <property type="molecule type" value="Genomic_DNA"/>
</dbReference>
<protein>
    <submittedName>
        <fullName evidence="1">Uncharacterized protein</fullName>
    </submittedName>
</protein>
<organism evidence="1 2">
    <name type="scientific">Methanococcus maripaludis</name>
    <name type="common">Methanococcus deltae</name>
    <dbReference type="NCBI Taxonomy" id="39152"/>
    <lineage>
        <taxon>Archaea</taxon>
        <taxon>Methanobacteriati</taxon>
        <taxon>Methanobacteriota</taxon>
        <taxon>Methanomada group</taxon>
        <taxon>Methanococci</taxon>
        <taxon>Methanococcales</taxon>
        <taxon>Methanococcaceae</taxon>
        <taxon>Methanococcus</taxon>
    </lineage>
</organism>
<sequence length="178" mass="19903">MVIHNRTKQTPMVFDGHYIDALRISSEFNVNFSGDTAYISIRSLNDVEAYGESLYRYILSFTADYTDADYAYYDLTTIYESTELYGRTDIYCIDSEGNLLDSYIDVKNAMFYVNMKVNTGPNVFYLYYGSLEANIGTPITINDSGAIAGTLYLSDIPGIYDESAGLSDLDRTIGGTLV</sequence>
<dbReference type="Proteomes" id="UP000564425">
    <property type="component" value="Unassembled WGS sequence"/>
</dbReference>
<evidence type="ECO:0000313" key="1">
    <source>
        <dbReference type="EMBL" id="MBA2851717.1"/>
    </source>
</evidence>
<proteinExistence type="predicted"/>
<comment type="caution">
    <text evidence="1">The sequence shown here is derived from an EMBL/GenBank/DDBJ whole genome shotgun (WGS) entry which is preliminary data.</text>
</comment>
<dbReference type="RefSeq" id="WP_181501542.1">
    <property type="nucleotide sequence ID" value="NZ_JACDUH010000003.1"/>
</dbReference>
<dbReference type="AlphaFoldDB" id="A0A7J9NWL9"/>
<reference evidence="1 2" key="1">
    <citation type="submission" date="2020-07" db="EMBL/GenBank/DDBJ databases">
        <title>Genomic Encyclopedia of Type Strains, Phase IV (KMG-V): Genome sequencing to study the core and pangenomes of soil and plant-associated prokaryotes.</title>
        <authorList>
            <person name="Whitman W."/>
        </authorList>
    </citation>
    <scope>NUCLEOTIDE SEQUENCE [LARGE SCALE GENOMIC DNA]</scope>
    <source>
        <strain evidence="1 2">A1</strain>
    </source>
</reference>
<gene>
    <name evidence="1" type="ORF">HNP86_001876</name>
</gene>
<accession>A0A7J9NWL9</accession>
<name>A0A7J9NWL9_METMI</name>